<dbReference type="SMART" id="SM00421">
    <property type="entry name" value="HTH_LUXR"/>
    <property type="match status" value="1"/>
</dbReference>
<dbReference type="InterPro" id="IPR041664">
    <property type="entry name" value="AAA_16"/>
</dbReference>
<dbReference type="InterPro" id="IPR027417">
    <property type="entry name" value="P-loop_NTPase"/>
</dbReference>
<dbReference type="GO" id="GO:0004016">
    <property type="term" value="F:adenylate cyclase activity"/>
    <property type="evidence" value="ECO:0007669"/>
    <property type="project" value="TreeGrafter"/>
</dbReference>
<keyword evidence="5" id="KW-1185">Reference proteome</keyword>
<dbReference type="GO" id="GO:0005737">
    <property type="term" value="C:cytoplasm"/>
    <property type="evidence" value="ECO:0007669"/>
    <property type="project" value="TreeGrafter"/>
</dbReference>
<dbReference type="Pfam" id="PF00196">
    <property type="entry name" value="GerE"/>
    <property type="match status" value="1"/>
</dbReference>
<dbReference type="InterPro" id="IPR000792">
    <property type="entry name" value="Tscrpt_reg_LuxR_C"/>
</dbReference>
<evidence type="ECO:0000259" key="3">
    <source>
        <dbReference type="PROSITE" id="PS50043"/>
    </source>
</evidence>
<dbReference type="InterPro" id="IPR011990">
    <property type="entry name" value="TPR-like_helical_dom_sf"/>
</dbReference>
<dbReference type="GO" id="GO:0005524">
    <property type="term" value="F:ATP binding"/>
    <property type="evidence" value="ECO:0007669"/>
    <property type="project" value="UniProtKB-KW"/>
</dbReference>
<keyword evidence="1" id="KW-0547">Nucleotide-binding</keyword>
<evidence type="ECO:0000313" key="5">
    <source>
        <dbReference type="Proteomes" id="UP000321261"/>
    </source>
</evidence>
<evidence type="ECO:0000256" key="2">
    <source>
        <dbReference type="ARBA" id="ARBA00022840"/>
    </source>
</evidence>
<dbReference type="SUPFAM" id="SSF48452">
    <property type="entry name" value="TPR-like"/>
    <property type="match status" value="1"/>
</dbReference>
<dbReference type="PRINTS" id="PR00038">
    <property type="entry name" value="HTHLUXR"/>
</dbReference>
<dbReference type="InterPro" id="IPR016032">
    <property type="entry name" value="Sig_transdc_resp-reg_C-effctor"/>
</dbReference>
<protein>
    <submittedName>
        <fullName evidence="4">Putative ATPase</fullName>
    </submittedName>
</protein>
<dbReference type="Gene3D" id="1.25.40.10">
    <property type="entry name" value="Tetratricopeptide repeat domain"/>
    <property type="match status" value="1"/>
</dbReference>
<dbReference type="Pfam" id="PF13191">
    <property type="entry name" value="AAA_16"/>
    <property type="match status" value="1"/>
</dbReference>
<keyword evidence="2" id="KW-0067">ATP-binding</keyword>
<dbReference type="CDD" id="cd06170">
    <property type="entry name" value="LuxR_C_like"/>
    <property type="match status" value="1"/>
</dbReference>
<dbReference type="GO" id="GO:0003677">
    <property type="term" value="F:DNA binding"/>
    <property type="evidence" value="ECO:0007669"/>
    <property type="project" value="InterPro"/>
</dbReference>
<dbReference type="OrthoDB" id="5476461at2"/>
<dbReference type="PROSITE" id="PS50043">
    <property type="entry name" value="HTH_LUXR_2"/>
    <property type="match status" value="1"/>
</dbReference>
<accession>A0A561T412</accession>
<dbReference type="Proteomes" id="UP000321261">
    <property type="component" value="Unassembled WGS sequence"/>
</dbReference>
<proteinExistence type="predicted"/>
<dbReference type="Gene3D" id="1.10.10.10">
    <property type="entry name" value="Winged helix-like DNA-binding domain superfamily/Winged helix DNA-binding domain"/>
    <property type="match status" value="1"/>
</dbReference>
<sequence length="872" mass="91729">MGIGADGLLEREPALAVLDAAASAAAAGRGSVVLVTGEAGIGKSSLVRAWCASAGSRVRVLWGACDDLVTARAFGPLRDATCGTGGHLEAVLAEGAGEAVFEAVLGEMSGGEPTAFVVEDLHWADDATLDVLGYLARRIGDLPAVLIVTIREGAVPEGDPVHRWVGRLAGCPVHRVAPAPLSDAAVDVLAAGSGWDTTALVELTGGNPFFVTEVLAGRAPDRFSVPASVADAVIARVAQLGQECRADLLQLSVVPGTVPFELVDALLGDRLDALAEAEVRGMIEVRLDGVAFRHELARRAVEASLTGLHRRALHRAVLAALQRSPVPDLVRIVHHATAAGDVDAVVRFAARAGREAAAAGSHRQALAHFEAAVAHLDRLGPRERAALLDDHAWELHNAHRFADALRAGGAAVALYTRLGEQVALGEARVRLSRYHYLAGNTEQAQVVARQAVEDLRGAGSAGATAHALTYHGAALALGGDTAVASAVLDEAHAAAERCGREDLAALCLNYQSIARPGLSGEARIALVRESLERALAGGHHEAAARGYTNLGELLHRYGRLAELEACVTEGLDFTTGRGFWSHAYNLSVHRCLLQLRRGEWDAAGEGLAALVDRDEDPGMLRLYAEPAHGRLLARRGDPAAEDVLTTAWERGRRQGSVLGLAYTGTALVEWALLNGRTDVVAAVLDEWRRHAGRPAAEPAWAELLRYAQRAGVPVTPLLDTVPEGCPEPWAAALRGDWRAAARAFEAAGEPYEAALELMASGAVEPMLQAVRALDDLGATPAASAARRRLRELGVRTIPRGPQAATRAHPAGLTSRQADVLDLLAEGLTNAEIAQRLVVSVRTVDHHVSTILGKLGVPSRRHASRLARSLASA</sequence>
<evidence type="ECO:0000256" key="1">
    <source>
        <dbReference type="ARBA" id="ARBA00022741"/>
    </source>
</evidence>
<dbReference type="PANTHER" id="PTHR16305:SF35">
    <property type="entry name" value="TRANSCRIPTIONAL ACTIVATOR DOMAIN"/>
    <property type="match status" value="1"/>
</dbReference>
<dbReference type="EMBL" id="VIWU01000001">
    <property type="protein sequence ID" value="TWF81832.1"/>
    <property type="molecule type" value="Genomic_DNA"/>
</dbReference>
<dbReference type="AlphaFoldDB" id="A0A561T412"/>
<evidence type="ECO:0000313" key="4">
    <source>
        <dbReference type="EMBL" id="TWF81832.1"/>
    </source>
</evidence>
<dbReference type="InterPro" id="IPR036388">
    <property type="entry name" value="WH-like_DNA-bd_sf"/>
</dbReference>
<gene>
    <name evidence="4" type="ORF">FHX44_117777</name>
</gene>
<dbReference type="PANTHER" id="PTHR16305">
    <property type="entry name" value="TESTICULAR SOLUBLE ADENYLYL CYCLASE"/>
    <property type="match status" value="1"/>
</dbReference>
<dbReference type="RefSeq" id="WP_147260259.1">
    <property type="nucleotide sequence ID" value="NZ_VIWU01000001.1"/>
</dbReference>
<reference evidence="4 5" key="1">
    <citation type="submission" date="2019-06" db="EMBL/GenBank/DDBJ databases">
        <title>Sequencing the genomes of 1000 actinobacteria strains.</title>
        <authorList>
            <person name="Klenk H.-P."/>
        </authorList>
    </citation>
    <scope>NUCLEOTIDE SEQUENCE [LARGE SCALE GENOMIC DNA]</scope>
    <source>
        <strain evidence="4 5">DSM 45671</strain>
    </source>
</reference>
<comment type="caution">
    <text evidence="4">The sequence shown here is derived from an EMBL/GenBank/DDBJ whole genome shotgun (WGS) entry which is preliminary data.</text>
</comment>
<dbReference type="SUPFAM" id="SSF46894">
    <property type="entry name" value="C-terminal effector domain of the bipartite response regulators"/>
    <property type="match status" value="1"/>
</dbReference>
<name>A0A561T412_9PSEU</name>
<feature type="domain" description="HTH luxR-type" evidence="3">
    <location>
        <begin position="805"/>
        <end position="870"/>
    </location>
</feature>
<organism evidence="4 5">
    <name type="scientific">Pseudonocardia hierapolitana</name>
    <dbReference type="NCBI Taxonomy" id="1128676"/>
    <lineage>
        <taxon>Bacteria</taxon>
        <taxon>Bacillati</taxon>
        <taxon>Actinomycetota</taxon>
        <taxon>Actinomycetes</taxon>
        <taxon>Pseudonocardiales</taxon>
        <taxon>Pseudonocardiaceae</taxon>
        <taxon>Pseudonocardia</taxon>
    </lineage>
</organism>
<dbReference type="SUPFAM" id="SSF52540">
    <property type="entry name" value="P-loop containing nucleoside triphosphate hydrolases"/>
    <property type="match status" value="1"/>
</dbReference>
<dbReference type="GO" id="GO:0006355">
    <property type="term" value="P:regulation of DNA-templated transcription"/>
    <property type="evidence" value="ECO:0007669"/>
    <property type="project" value="InterPro"/>
</dbReference>